<proteinExistence type="predicted"/>
<keyword evidence="1" id="KW-0472">Membrane</keyword>
<protein>
    <submittedName>
        <fullName evidence="3">Metallo-peptidase family M12B Reprolysin-like</fullName>
    </submittedName>
</protein>
<accession>A0A1I0H401</accession>
<dbReference type="SUPFAM" id="SSF55486">
    <property type="entry name" value="Metalloproteases ('zincins'), catalytic domain"/>
    <property type="match status" value="1"/>
</dbReference>
<dbReference type="Gene3D" id="3.40.390.10">
    <property type="entry name" value="Collagenase (Catalytic Domain)"/>
    <property type="match status" value="1"/>
</dbReference>
<feature type="chain" id="PRO_5039135035" evidence="2">
    <location>
        <begin position="36"/>
        <end position="594"/>
    </location>
</feature>
<keyword evidence="1" id="KW-1133">Transmembrane helix</keyword>
<evidence type="ECO:0000256" key="2">
    <source>
        <dbReference type="SAM" id="SignalP"/>
    </source>
</evidence>
<dbReference type="PROSITE" id="PS51318">
    <property type="entry name" value="TAT"/>
    <property type="match status" value="1"/>
</dbReference>
<feature type="transmembrane region" description="Helical" evidence="1">
    <location>
        <begin position="552"/>
        <end position="573"/>
    </location>
</feature>
<feature type="signal peptide" evidence="2">
    <location>
        <begin position="1"/>
        <end position="35"/>
    </location>
</feature>
<keyword evidence="1" id="KW-0812">Transmembrane</keyword>
<keyword evidence="2" id="KW-0732">Signal</keyword>
<dbReference type="InterPro" id="IPR006311">
    <property type="entry name" value="TAT_signal"/>
</dbReference>
<dbReference type="Pfam" id="PF13583">
    <property type="entry name" value="Reprolysin_4"/>
    <property type="match status" value="1"/>
</dbReference>
<dbReference type="AlphaFoldDB" id="A0A1I0H401"/>
<dbReference type="GO" id="GO:0008237">
    <property type="term" value="F:metallopeptidase activity"/>
    <property type="evidence" value="ECO:0007669"/>
    <property type="project" value="InterPro"/>
</dbReference>
<evidence type="ECO:0000313" key="3">
    <source>
        <dbReference type="EMBL" id="SET78445.1"/>
    </source>
</evidence>
<name>A0A1I0H401_9ACTN</name>
<evidence type="ECO:0000256" key="1">
    <source>
        <dbReference type="SAM" id="Phobius"/>
    </source>
</evidence>
<organism evidence="3 4">
    <name type="scientific">Geodermatophilus poikilotrophus</name>
    <dbReference type="NCBI Taxonomy" id="1333667"/>
    <lineage>
        <taxon>Bacteria</taxon>
        <taxon>Bacillati</taxon>
        <taxon>Actinomycetota</taxon>
        <taxon>Actinomycetes</taxon>
        <taxon>Geodermatophilales</taxon>
        <taxon>Geodermatophilaceae</taxon>
        <taxon>Geodermatophilus</taxon>
    </lineage>
</organism>
<keyword evidence="4" id="KW-1185">Reference proteome</keyword>
<reference evidence="4" key="1">
    <citation type="submission" date="2016-10" db="EMBL/GenBank/DDBJ databases">
        <authorList>
            <person name="Varghese N."/>
            <person name="Submissions S."/>
        </authorList>
    </citation>
    <scope>NUCLEOTIDE SEQUENCE [LARGE SCALE GENOMIC DNA]</scope>
    <source>
        <strain evidence="4">DSM 44209</strain>
    </source>
</reference>
<dbReference type="Proteomes" id="UP000198507">
    <property type="component" value="Unassembled WGS sequence"/>
</dbReference>
<evidence type="ECO:0000313" key="4">
    <source>
        <dbReference type="Proteomes" id="UP000198507"/>
    </source>
</evidence>
<sequence>MRPHRTTPAPRRCPLRALAGAATALALSLALPATAARAEETVAPDTVVGEIVQAWPEAGPAGSTAEAGHAEAPLTWVETATGEAVRVPTGAVAGLAVGSTVELTVGDAVPDAAGQEGFVPARDVLAAELLQEAPERRAARVAGLTNQVTVAMAVPAGGQRDGATLAQLVAAVDGPVADFWAGETDGAVRLGVTEAHDWVQTTAGCADPTAMWNEVADRTGFEPAPGRHLVVYVSSLPRDLPGCSYALGQVGTGVAAGGRVYVRDALPSVIAHELGHNFGLGHSSGHQCDGAVETGACRTAPYRDYYDVMGASWSSLGSLNAPQAAQLGVLPASAQLPVAAAGPATTVTLAPLADRAGTRAVRLTDAAGSTYWLELRAAVGRDAWLAAAGNRFGLDSGVLLRRTGRMPDTALLLDGTPSPAGRWDDDLRAALPVGVPVPVAGGAFTVTVDAVTSAGAALTVVPAAGAVVPVSPLPEGGSAPELLAAEPVTAEPVTAAATAAAAAPAGAAATVPVAPEVLAVAAPETPAAQVAAGALLIEPVPAAVRTTSGAGWVTPAAAGAGLAALALTGWTVARKRVARGRDRALPPVPGPTCR</sequence>
<dbReference type="RefSeq" id="WP_091446480.1">
    <property type="nucleotide sequence ID" value="NZ_FOIE01000008.1"/>
</dbReference>
<gene>
    <name evidence="3" type="ORF">SAMN04488546_3600</name>
</gene>
<dbReference type="InterPro" id="IPR024079">
    <property type="entry name" value="MetalloPept_cat_dom_sf"/>
</dbReference>
<dbReference type="EMBL" id="FOIE01000008">
    <property type="protein sequence ID" value="SET78445.1"/>
    <property type="molecule type" value="Genomic_DNA"/>
</dbReference>
<dbReference type="OrthoDB" id="3758789at2"/>